<name>A0A165Q4V3_EXIGL</name>
<reference evidence="4 5" key="1">
    <citation type="journal article" date="2016" name="Mol. Biol. Evol.">
        <title>Comparative Genomics of Early-Diverging Mushroom-Forming Fungi Provides Insights into the Origins of Lignocellulose Decay Capabilities.</title>
        <authorList>
            <person name="Nagy L.G."/>
            <person name="Riley R."/>
            <person name="Tritt A."/>
            <person name="Adam C."/>
            <person name="Daum C."/>
            <person name="Floudas D."/>
            <person name="Sun H."/>
            <person name="Yadav J.S."/>
            <person name="Pangilinan J."/>
            <person name="Larsson K.H."/>
            <person name="Matsuura K."/>
            <person name="Barry K."/>
            <person name="Labutti K."/>
            <person name="Kuo R."/>
            <person name="Ohm R.A."/>
            <person name="Bhattacharya S.S."/>
            <person name="Shirouzu T."/>
            <person name="Yoshinaga Y."/>
            <person name="Martin F.M."/>
            <person name="Grigoriev I.V."/>
            <person name="Hibbett D.S."/>
        </authorList>
    </citation>
    <scope>NUCLEOTIDE SEQUENCE [LARGE SCALE GENOMIC DNA]</scope>
    <source>
        <strain evidence="4 5">HHB12029</strain>
    </source>
</reference>
<dbReference type="EMBL" id="KV425885">
    <property type="protein sequence ID" value="KZW03079.1"/>
    <property type="molecule type" value="Genomic_DNA"/>
</dbReference>
<feature type="domain" description="DUF6533" evidence="3">
    <location>
        <begin position="32"/>
        <end position="75"/>
    </location>
</feature>
<dbReference type="InParanoid" id="A0A165Q4V3"/>
<evidence type="ECO:0000313" key="5">
    <source>
        <dbReference type="Proteomes" id="UP000077266"/>
    </source>
</evidence>
<dbReference type="Pfam" id="PF20151">
    <property type="entry name" value="DUF6533"/>
    <property type="match status" value="1"/>
</dbReference>
<gene>
    <name evidence="4" type="ORF">EXIGLDRAFT_759389</name>
</gene>
<evidence type="ECO:0000256" key="1">
    <source>
        <dbReference type="SAM" id="MobiDB-lite"/>
    </source>
</evidence>
<feature type="transmembrane region" description="Helical" evidence="2">
    <location>
        <begin position="129"/>
        <end position="154"/>
    </location>
</feature>
<feature type="compositionally biased region" description="Basic and acidic residues" evidence="1">
    <location>
        <begin position="326"/>
        <end position="358"/>
    </location>
</feature>
<feature type="transmembrane region" description="Helical" evidence="2">
    <location>
        <begin position="174"/>
        <end position="194"/>
    </location>
</feature>
<dbReference type="InterPro" id="IPR045340">
    <property type="entry name" value="DUF6533"/>
</dbReference>
<protein>
    <recommendedName>
        <fullName evidence="3">DUF6533 domain-containing protein</fullName>
    </recommendedName>
</protein>
<feature type="region of interest" description="Disordered" evidence="1">
    <location>
        <begin position="275"/>
        <end position="377"/>
    </location>
</feature>
<proteinExistence type="predicted"/>
<evidence type="ECO:0000259" key="3">
    <source>
        <dbReference type="Pfam" id="PF20151"/>
    </source>
</evidence>
<feature type="compositionally biased region" description="Polar residues" evidence="1">
    <location>
        <begin position="310"/>
        <end position="324"/>
    </location>
</feature>
<evidence type="ECO:0000313" key="4">
    <source>
        <dbReference type="EMBL" id="KZW03079.1"/>
    </source>
</evidence>
<dbReference type="STRING" id="1314781.A0A165Q4V3"/>
<organism evidence="4 5">
    <name type="scientific">Exidia glandulosa HHB12029</name>
    <dbReference type="NCBI Taxonomy" id="1314781"/>
    <lineage>
        <taxon>Eukaryota</taxon>
        <taxon>Fungi</taxon>
        <taxon>Dikarya</taxon>
        <taxon>Basidiomycota</taxon>
        <taxon>Agaricomycotina</taxon>
        <taxon>Agaricomycetes</taxon>
        <taxon>Auriculariales</taxon>
        <taxon>Exidiaceae</taxon>
        <taxon>Exidia</taxon>
    </lineage>
</organism>
<keyword evidence="2" id="KW-0472">Membrane</keyword>
<keyword evidence="5" id="KW-1185">Reference proteome</keyword>
<feature type="transmembrane region" description="Helical" evidence="2">
    <location>
        <begin position="99"/>
        <end position="117"/>
    </location>
</feature>
<keyword evidence="2" id="KW-1133">Transmembrane helix</keyword>
<dbReference type="OrthoDB" id="3251775at2759"/>
<dbReference type="Proteomes" id="UP000077266">
    <property type="component" value="Unassembled WGS sequence"/>
</dbReference>
<feature type="transmembrane region" description="Helical" evidence="2">
    <location>
        <begin position="220"/>
        <end position="239"/>
    </location>
</feature>
<sequence>MAGVPSAFQLPPSVLALLNEAAYFTAVTRLEHMAAYTLLVYDWLLCFEHELQLLATPGMSPAKLVYLFCRYWPMITHPITMWVQVSTSDRSLCEKTFKVPLFLIIVNFAGAAAVLILRVYAFTGARPSVAAFLACCFAIVAAYQIWAVATQIALVPAPVPACWPVNGEGAAQVLSGYFIAPFLFDVVVTATFVWRAFNIKLQISGVTGTSAVGLFVREGAAYFIAISTINLANAIVNFLPDLNPHGVMAPVSMLLPNILACRLVINLRSAASEANIHTRGSGSRKRDTNVSFGFANSRSKGSSKAEETTLAGSGTHTRQSTTAEAKSLDHEMVPLGDRSHLPPWEESHKDDDGRRETAESPPPTRPSRLCQIGLYDP</sequence>
<keyword evidence="2" id="KW-0812">Transmembrane</keyword>
<dbReference type="AlphaFoldDB" id="A0A165Q4V3"/>
<evidence type="ECO:0000256" key="2">
    <source>
        <dbReference type="SAM" id="Phobius"/>
    </source>
</evidence>
<feature type="transmembrane region" description="Helical" evidence="2">
    <location>
        <begin position="245"/>
        <end position="265"/>
    </location>
</feature>
<feature type="compositionally biased region" description="Polar residues" evidence="1">
    <location>
        <begin position="289"/>
        <end position="302"/>
    </location>
</feature>
<accession>A0A165Q4V3</accession>